<feature type="compositionally biased region" description="Polar residues" evidence="2">
    <location>
        <begin position="183"/>
        <end position="194"/>
    </location>
</feature>
<dbReference type="GO" id="GO:0003676">
    <property type="term" value="F:nucleic acid binding"/>
    <property type="evidence" value="ECO:0007669"/>
    <property type="project" value="InterPro"/>
</dbReference>
<evidence type="ECO:0008006" key="5">
    <source>
        <dbReference type="Google" id="ProtNLM"/>
    </source>
</evidence>
<dbReference type="EMBL" id="MLKD01000006">
    <property type="protein sequence ID" value="OQE25203.1"/>
    <property type="molecule type" value="Genomic_DNA"/>
</dbReference>
<dbReference type="OrthoDB" id="61116at2759"/>
<evidence type="ECO:0000256" key="1">
    <source>
        <dbReference type="PROSITE-ProRule" id="PRU00489"/>
    </source>
</evidence>
<evidence type="ECO:0000313" key="4">
    <source>
        <dbReference type="Proteomes" id="UP000191285"/>
    </source>
</evidence>
<dbReference type="PANTHER" id="PTHR12829">
    <property type="entry name" value="N6-ADENOSINE-METHYLTRANSFERASE"/>
    <property type="match status" value="1"/>
</dbReference>
<dbReference type="GO" id="GO:0005634">
    <property type="term" value="C:nucleus"/>
    <property type="evidence" value="ECO:0007669"/>
    <property type="project" value="TreeGrafter"/>
</dbReference>
<gene>
    <name evidence="3" type="ORF">PENSTE_c006G04004</name>
</gene>
<dbReference type="InterPro" id="IPR029063">
    <property type="entry name" value="SAM-dependent_MTases_sf"/>
</dbReference>
<dbReference type="Pfam" id="PF05063">
    <property type="entry name" value="MT-A70"/>
    <property type="match status" value="1"/>
</dbReference>
<organism evidence="3 4">
    <name type="scientific">Penicillium steckii</name>
    <dbReference type="NCBI Taxonomy" id="303698"/>
    <lineage>
        <taxon>Eukaryota</taxon>
        <taxon>Fungi</taxon>
        <taxon>Dikarya</taxon>
        <taxon>Ascomycota</taxon>
        <taxon>Pezizomycotina</taxon>
        <taxon>Eurotiomycetes</taxon>
        <taxon>Eurotiomycetidae</taxon>
        <taxon>Eurotiales</taxon>
        <taxon>Aspergillaceae</taxon>
        <taxon>Penicillium</taxon>
    </lineage>
</organism>
<protein>
    <recommendedName>
        <fullName evidence="5">MT-A70-domain-containing protein</fullName>
    </recommendedName>
</protein>
<evidence type="ECO:0000256" key="2">
    <source>
        <dbReference type="SAM" id="MobiDB-lite"/>
    </source>
</evidence>
<dbReference type="AlphaFoldDB" id="A0A1V6TI04"/>
<sequence length="543" mass="60669">MSNAEKSAILFSDKTKSTFILDIPQSIKQAQSLSPHQKETQQNPPLSISLLHSQEFKSTNKYLISTLPLAEPYPTTTEPKSESARAQVLARIPEGERTYHEGILPVVNDALETIQQDFGSQQGWCLPRYFVDKSQTSAGFVKRGDDDCASVSLKRRRISSSRDLSKYQSGTNSDGFDHETSAFYENSGSGSTQFDHPPVILSSTSENEFETMSEVNGVVKNTSFETAHLSISNHEMNLNGVSSSTRYIIPPRSNFILCTLPLSSHPHDNTFTSDSIPTHTRNHHEEQPIPGLSKDQKFNLILFDPPWPNKSVRRSKHYQTHPYAEMDSLTKQLSNILQIHAQPPTSDSNDSTQHPSIAAIWITNAEKARRAAYNALNTSGFRVCEEWIWVKVTNRGIPITPINGLWRKPYEILIIGRKNGIMHEAECDCSSAIHMNVDVNVQRSSILGSYSESDFHSVREKITRRVIAAVPDIHSRKPNLRDLFEDIFFTGGDAATNSSSAGVGGSYMAMEVFARNLTAGWWGCGNEVLKFNEEKCWADSDLN</sequence>
<dbReference type="InterPro" id="IPR007757">
    <property type="entry name" value="MT-A70-like"/>
</dbReference>
<dbReference type="PROSITE" id="PS51143">
    <property type="entry name" value="MT_A70"/>
    <property type="match status" value="1"/>
</dbReference>
<keyword evidence="4" id="KW-1185">Reference proteome</keyword>
<feature type="region of interest" description="Disordered" evidence="2">
    <location>
        <begin position="162"/>
        <end position="197"/>
    </location>
</feature>
<dbReference type="GO" id="GO:0008168">
    <property type="term" value="F:methyltransferase activity"/>
    <property type="evidence" value="ECO:0007669"/>
    <property type="project" value="InterPro"/>
</dbReference>
<proteinExistence type="inferred from homology"/>
<name>A0A1V6TI04_9EURO</name>
<dbReference type="PROSITE" id="PS00092">
    <property type="entry name" value="N6_MTASE"/>
    <property type="match status" value="1"/>
</dbReference>
<comment type="similarity">
    <text evidence="1">Belongs to the MT-A70-like family.</text>
</comment>
<dbReference type="InterPro" id="IPR002052">
    <property type="entry name" value="DNA_methylase_N6_adenine_CS"/>
</dbReference>
<reference evidence="4" key="1">
    <citation type="journal article" date="2017" name="Nat. Microbiol.">
        <title>Global analysis of biosynthetic gene clusters reveals vast potential of secondary metabolite production in Penicillium species.</title>
        <authorList>
            <person name="Nielsen J.C."/>
            <person name="Grijseels S."/>
            <person name="Prigent S."/>
            <person name="Ji B."/>
            <person name="Dainat J."/>
            <person name="Nielsen K.F."/>
            <person name="Frisvad J.C."/>
            <person name="Workman M."/>
            <person name="Nielsen J."/>
        </authorList>
    </citation>
    <scope>NUCLEOTIDE SEQUENCE [LARGE SCALE GENOMIC DNA]</scope>
    <source>
        <strain evidence="4">IBT 24891</strain>
    </source>
</reference>
<evidence type="ECO:0000313" key="3">
    <source>
        <dbReference type="EMBL" id="OQE25203.1"/>
    </source>
</evidence>
<accession>A0A1V6TI04</accession>
<dbReference type="PANTHER" id="PTHR12829:SF4">
    <property type="entry name" value="N(6)-ADENINE-SPECIFIC METHYLTRANSFERASE METTL4"/>
    <property type="match status" value="1"/>
</dbReference>
<dbReference type="Proteomes" id="UP000191285">
    <property type="component" value="Unassembled WGS sequence"/>
</dbReference>
<dbReference type="GO" id="GO:0032259">
    <property type="term" value="P:methylation"/>
    <property type="evidence" value="ECO:0007669"/>
    <property type="project" value="InterPro"/>
</dbReference>
<comment type="caution">
    <text evidence="3">The sequence shown here is derived from an EMBL/GenBank/DDBJ whole genome shotgun (WGS) entry which is preliminary data.</text>
</comment>
<dbReference type="SUPFAM" id="SSF53335">
    <property type="entry name" value="S-adenosyl-L-methionine-dependent methyltransferases"/>
    <property type="match status" value="1"/>
</dbReference>
<dbReference type="STRING" id="303698.A0A1V6TI04"/>